<proteinExistence type="predicted"/>
<organism evidence="1 2">
    <name type="scientific">Tetrapyrgos nigripes</name>
    <dbReference type="NCBI Taxonomy" id="182062"/>
    <lineage>
        <taxon>Eukaryota</taxon>
        <taxon>Fungi</taxon>
        <taxon>Dikarya</taxon>
        <taxon>Basidiomycota</taxon>
        <taxon>Agaricomycotina</taxon>
        <taxon>Agaricomycetes</taxon>
        <taxon>Agaricomycetidae</taxon>
        <taxon>Agaricales</taxon>
        <taxon>Marasmiineae</taxon>
        <taxon>Marasmiaceae</taxon>
        <taxon>Tetrapyrgos</taxon>
    </lineage>
</organism>
<protein>
    <submittedName>
        <fullName evidence="1">Uncharacterized protein</fullName>
    </submittedName>
</protein>
<sequence>MSRTSSGRSVNTEGDVFSVSSSLHRYSVHLSLSASEAQNQVLKDQFIFQTVQHAEELGRFQTHPTQGPTLSTPNSPHSLREIRILSSQVCRLGVGGNDVIKALKKTEDDYEELVEKKKDERTIEMQKKAIGEKTRMLAVHLLLGLSHRHSAPTATRLRLLPLQLPLHGRIHCSAATLYIYDPREGT</sequence>
<reference evidence="1 2" key="1">
    <citation type="journal article" date="2020" name="ISME J.">
        <title>Uncovering the hidden diversity of litter-decomposition mechanisms in mushroom-forming fungi.</title>
        <authorList>
            <person name="Floudas D."/>
            <person name="Bentzer J."/>
            <person name="Ahren D."/>
            <person name="Johansson T."/>
            <person name="Persson P."/>
            <person name="Tunlid A."/>
        </authorList>
    </citation>
    <scope>NUCLEOTIDE SEQUENCE [LARGE SCALE GENOMIC DNA]</scope>
    <source>
        <strain evidence="1 2">CBS 291.85</strain>
    </source>
</reference>
<dbReference type="AlphaFoldDB" id="A0A8H5LWU6"/>
<comment type="caution">
    <text evidence="1">The sequence shown here is derived from an EMBL/GenBank/DDBJ whole genome shotgun (WGS) entry which is preliminary data.</text>
</comment>
<dbReference type="Proteomes" id="UP000559256">
    <property type="component" value="Unassembled WGS sequence"/>
</dbReference>
<keyword evidence="2" id="KW-1185">Reference proteome</keyword>
<dbReference type="EMBL" id="JAACJM010000005">
    <property type="protein sequence ID" value="KAF5372502.1"/>
    <property type="molecule type" value="Genomic_DNA"/>
</dbReference>
<gene>
    <name evidence="1" type="ORF">D9758_005211</name>
</gene>
<accession>A0A8H5LWU6</accession>
<evidence type="ECO:0000313" key="1">
    <source>
        <dbReference type="EMBL" id="KAF5372502.1"/>
    </source>
</evidence>
<evidence type="ECO:0000313" key="2">
    <source>
        <dbReference type="Proteomes" id="UP000559256"/>
    </source>
</evidence>
<name>A0A8H5LWU6_9AGAR</name>